<evidence type="ECO:0000313" key="9">
    <source>
        <dbReference type="Proteomes" id="UP000032250"/>
    </source>
</evidence>
<dbReference type="FunFam" id="3.80.30.20:FF:000016">
    <property type="entry name" value="Oxygen-independent coproporphyrinogen III oxidase"/>
    <property type="match status" value="1"/>
</dbReference>
<comment type="caution">
    <text evidence="8">The sequence shown here is derived from an EMBL/GenBank/DDBJ whole genome shotgun (WGS) entry which is preliminary data.</text>
</comment>
<dbReference type="PANTHER" id="PTHR11135:SF0">
    <property type="entry name" value="ELONGATOR COMPLEX PROTEIN 3"/>
    <property type="match status" value="1"/>
</dbReference>
<comment type="cofactor">
    <cofactor evidence="1">
        <name>[4Fe-4S] cluster</name>
        <dbReference type="ChEBI" id="CHEBI:49883"/>
    </cofactor>
</comment>
<dbReference type="SUPFAM" id="SSF102114">
    <property type="entry name" value="Radical SAM enzymes"/>
    <property type="match status" value="1"/>
</dbReference>
<keyword evidence="5" id="KW-0408">Iron</keyword>
<dbReference type="InterPro" id="IPR058240">
    <property type="entry name" value="rSAM_sf"/>
</dbReference>
<evidence type="ECO:0000256" key="6">
    <source>
        <dbReference type="ARBA" id="ARBA00023014"/>
    </source>
</evidence>
<dbReference type="GO" id="GO:0051539">
    <property type="term" value="F:4 iron, 4 sulfur cluster binding"/>
    <property type="evidence" value="ECO:0007669"/>
    <property type="project" value="UniProtKB-KW"/>
</dbReference>
<evidence type="ECO:0000259" key="7">
    <source>
        <dbReference type="PROSITE" id="PS51918"/>
    </source>
</evidence>
<reference evidence="8 9" key="1">
    <citation type="submission" date="2014-06" db="EMBL/GenBank/DDBJ databases">
        <title>Genome characterization of distinct group I Clostridium botulinum lineages.</title>
        <authorList>
            <person name="Giordani F."/>
            <person name="Anselmo A."/>
            <person name="Fillo S."/>
            <person name="Palozzi A.M."/>
            <person name="Fortunato A."/>
            <person name="Gentile B."/>
            <person name="Ciammaruconi A."/>
            <person name="Anniballi F."/>
            <person name="De Medici D."/>
            <person name="Lista F."/>
        </authorList>
    </citation>
    <scope>NUCLEOTIDE SEQUENCE [LARGE SCALE GENOMIC DNA]</scope>
    <source>
        <strain evidence="8 9">B2 450</strain>
    </source>
</reference>
<evidence type="ECO:0000256" key="5">
    <source>
        <dbReference type="ARBA" id="ARBA00023004"/>
    </source>
</evidence>
<keyword evidence="4" id="KW-0479">Metal-binding</keyword>
<keyword evidence="6" id="KW-0411">Iron-sulfur</keyword>
<evidence type="ECO:0000256" key="4">
    <source>
        <dbReference type="ARBA" id="ARBA00022723"/>
    </source>
</evidence>
<name>A0A0D1AMB1_CLOBO</name>
<dbReference type="InterPro" id="IPR006638">
    <property type="entry name" value="Elp3/MiaA/NifB-like_rSAM"/>
</dbReference>
<dbReference type="GO" id="GO:0003824">
    <property type="term" value="F:catalytic activity"/>
    <property type="evidence" value="ECO:0007669"/>
    <property type="project" value="InterPro"/>
</dbReference>
<dbReference type="OrthoDB" id="9815044at2"/>
<dbReference type="PROSITE" id="PS51918">
    <property type="entry name" value="RADICAL_SAM"/>
    <property type="match status" value="1"/>
</dbReference>
<dbReference type="InterPro" id="IPR032432">
    <property type="entry name" value="Radical_SAM_C"/>
</dbReference>
<dbReference type="RefSeq" id="WP_003484810.1">
    <property type="nucleotide sequence ID" value="NZ_JXSU01000007.1"/>
</dbReference>
<dbReference type="Pfam" id="PF04055">
    <property type="entry name" value="Radical_SAM"/>
    <property type="match status" value="1"/>
</dbReference>
<sequence length="363" mass="42180">MSKGHYIIPIFVAQEGCPYNCVFCNQHKITGEKDEIIDENYVRETIEAYIKTIDRENSTLEVSFFGGTFTGIPIERQKSLLKVAKEYKDKGQIDCIHMSTRPDYIDREILDNLKKYSADIIELGVQSLDEEVLLKSGRGHSVEEVYRASKLIKEYGFTLGHQIMLGLPGDTFKKDIETVEKSLKMKPDIARIYPALVIKDTPMEYMLRKGTYKPYTLDEAIDITKILYSMYDKEGIKVIRIGLQPTEEINENKDVISGPFHPAFRELVEGKIINEAIFSYVEDSLEESLEIYINNKDISKLYCNRKEFFNEFINKKKVKRFKVIQDETLGRGNIIIKKDENQEHIFIKEYMRKLSEEGKNLFI</sequence>
<dbReference type="GO" id="GO:0046872">
    <property type="term" value="F:metal ion binding"/>
    <property type="evidence" value="ECO:0007669"/>
    <property type="project" value="UniProtKB-KW"/>
</dbReference>
<dbReference type="GO" id="GO:0005737">
    <property type="term" value="C:cytoplasm"/>
    <property type="evidence" value="ECO:0007669"/>
    <property type="project" value="TreeGrafter"/>
</dbReference>
<evidence type="ECO:0000313" key="8">
    <source>
        <dbReference type="EMBL" id="KIS24279.1"/>
    </source>
</evidence>
<dbReference type="Pfam" id="PF16199">
    <property type="entry name" value="Radical_SAM_C"/>
    <property type="match status" value="1"/>
</dbReference>
<gene>
    <name evidence="8" type="ORF">N495_12080</name>
</gene>
<proteinExistence type="predicted"/>
<evidence type="ECO:0000256" key="2">
    <source>
        <dbReference type="ARBA" id="ARBA00022485"/>
    </source>
</evidence>
<evidence type="ECO:0000256" key="1">
    <source>
        <dbReference type="ARBA" id="ARBA00001966"/>
    </source>
</evidence>
<organism evidence="8 9">
    <name type="scientific">Clostridium botulinum B2 450</name>
    <dbReference type="NCBI Taxonomy" id="1379739"/>
    <lineage>
        <taxon>Bacteria</taxon>
        <taxon>Bacillati</taxon>
        <taxon>Bacillota</taxon>
        <taxon>Clostridia</taxon>
        <taxon>Eubacteriales</taxon>
        <taxon>Clostridiaceae</taxon>
        <taxon>Clostridium</taxon>
    </lineage>
</organism>
<dbReference type="SFLD" id="SFLDS00029">
    <property type="entry name" value="Radical_SAM"/>
    <property type="match status" value="1"/>
</dbReference>
<feature type="domain" description="Radical SAM core" evidence="7">
    <location>
        <begin position="2"/>
        <end position="234"/>
    </location>
</feature>
<dbReference type="SFLD" id="SFLDG01086">
    <property type="entry name" value="elongater_protein-like"/>
    <property type="match status" value="1"/>
</dbReference>
<evidence type="ECO:0000256" key="3">
    <source>
        <dbReference type="ARBA" id="ARBA00022691"/>
    </source>
</evidence>
<dbReference type="CDD" id="cd01335">
    <property type="entry name" value="Radical_SAM"/>
    <property type="match status" value="1"/>
</dbReference>
<dbReference type="Gene3D" id="3.80.30.20">
    <property type="entry name" value="tm_1862 like domain"/>
    <property type="match status" value="1"/>
</dbReference>
<protein>
    <submittedName>
        <fullName evidence="8">Radical SAM protein</fullName>
    </submittedName>
</protein>
<keyword evidence="2" id="KW-0004">4Fe-4S</keyword>
<dbReference type="SFLD" id="SFLDG01082">
    <property type="entry name" value="B12-binding_domain_containing"/>
    <property type="match status" value="1"/>
</dbReference>
<dbReference type="HOGENOM" id="CLU_057482_0_0_9"/>
<dbReference type="EMBL" id="JXSU01000007">
    <property type="protein sequence ID" value="KIS24279.1"/>
    <property type="molecule type" value="Genomic_DNA"/>
</dbReference>
<dbReference type="Proteomes" id="UP000032250">
    <property type="component" value="Unassembled WGS sequence"/>
</dbReference>
<dbReference type="PANTHER" id="PTHR11135">
    <property type="entry name" value="HISTONE ACETYLTRANSFERASE-RELATED"/>
    <property type="match status" value="1"/>
</dbReference>
<dbReference type="SMART" id="SM00729">
    <property type="entry name" value="Elp3"/>
    <property type="match status" value="1"/>
</dbReference>
<dbReference type="InterPro" id="IPR007197">
    <property type="entry name" value="rSAM"/>
</dbReference>
<dbReference type="InterPro" id="IPR023404">
    <property type="entry name" value="rSAM_horseshoe"/>
</dbReference>
<dbReference type="InterPro" id="IPR039661">
    <property type="entry name" value="ELP3"/>
</dbReference>
<accession>A0A0D1AMB1</accession>
<keyword evidence="3" id="KW-0949">S-adenosyl-L-methionine</keyword>
<dbReference type="GO" id="GO:0002926">
    <property type="term" value="P:tRNA wobble base 5-methoxycarbonylmethyl-2-thiouridinylation"/>
    <property type="evidence" value="ECO:0007669"/>
    <property type="project" value="TreeGrafter"/>
</dbReference>
<dbReference type="PATRIC" id="fig|1379739.3.peg.2800"/>
<dbReference type="AlphaFoldDB" id="A0A0D1AMB1"/>